<feature type="signal peptide" evidence="1">
    <location>
        <begin position="1"/>
        <end position="17"/>
    </location>
</feature>
<evidence type="ECO:0000313" key="3">
    <source>
        <dbReference type="EMBL" id="AWV97947.1"/>
    </source>
</evidence>
<proteinExistence type="predicted"/>
<evidence type="ECO:0000313" key="4">
    <source>
        <dbReference type="Proteomes" id="UP000249873"/>
    </source>
</evidence>
<dbReference type="AlphaFoldDB" id="A0A2Z4G9Q6"/>
<feature type="domain" description="3-keto-alpha-glucoside-1,2-lyase/3-keto-2-hydroxy-glucal hydratase" evidence="2">
    <location>
        <begin position="23"/>
        <end position="242"/>
    </location>
</feature>
<dbReference type="EMBL" id="CP029480">
    <property type="protein sequence ID" value="AWV97947.1"/>
    <property type="molecule type" value="Genomic_DNA"/>
</dbReference>
<reference evidence="3 4" key="1">
    <citation type="submission" date="2018-05" db="EMBL/GenBank/DDBJ databases">
        <title>Complete genome sequence of Arcticibacterium luteifluviistationis SM1504T, a cytophagaceae bacterium isolated from Arctic surface seawater.</title>
        <authorList>
            <person name="Li Y."/>
            <person name="Qin Q.-L."/>
        </authorList>
    </citation>
    <scope>NUCLEOTIDE SEQUENCE [LARGE SCALE GENOMIC DNA]</scope>
    <source>
        <strain evidence="3 4">SM1504</strain>
    </source>
</reference>
<dbReference type="Pfam" id="PF06439">
    <property type="entry name" value="3keto-disac_hyd"/>
    <property type="match status" value="1"/>
</dbReference>
<gene>
    <name evidence="3" type="ORF">DJ013_07100</name>
</gene>
<feature type="chain" id="PRO_5016395297" description="3-keto-alpha-glucoside-1,2-lyase/3-keto-2-hydroxy-glucal hydratase domain-containing protein" evidence="1">
    <location>
        <begin position="18"/>
        <end position="246"/>
    </location>
</feature>
<keyword evidence="4" id="KW-1185">Reference proteome</keyword>
<dbReference type="GO" id="GO:0004553">
    <property type="term" value="F:hydrolase activity, hydrolyzing O-glycosyl compounds"/>
    <property type="evidence" value="ECO:0007669"/>
    <property type="project" value="UniProtKB-ARBA"/>
</dbReference>
<dbReference type="SUPFAM" id="SSF49899">
    <property type="entry name" value="Concanavalin A-like lectins/glucanases"/>
    <property type="match status" value="1"/>
</dbReference>
<dbReference type="OrthoDB" id="259356at2"/>
<name>A0A2Z4G9Q6_9BACT</name>
<evidence type="ECO:0000259" key="2">
    <source>
        <dbReference type="Pfam" id="PF06439"/>
    </source>
</evidence>
<dbReference type="GO" id="GO:0005975">
    <property type="term" value="P:carbohydrate metabolic process"/>
    <property type="evidence" value="ECO:0007669"/>
    <property type="project" value="UniProtKB-ARBA"/>
</dbReference>
<dbReference type="KEGG" id="als:DJ013_07100"/>
<organism evidence="3 4">
    <name type="scientific">Arcticibacterium luteifluviistationis</name>
    <dbReference type="NCBI Taxonomy" id="1784714"/>
    <lineage>
        <taxon>Bacteria</taxon>
        <taxon>Pseudomonadati</taxon>
        <taxon>Bacteroidota</taxon>
        <taxon>Cytophagia</taxon>
        <taxon>Cytophagales</taxon>
        <taxon>Leadbetterellaceae</taxon>
        <taxon>Arcticibacterium</taxon>
    </lineage>
</organism>
<protein>
    <recommendedName>
        <fullName evidence="2">3-keto-alpha-glucoside-1,2-lyase/3-keto-2-hydroxy-glucal hydratase domain-containing protein</fullName>
    </recommendedName>
</protein>
<dbReference type="Proteomes" id="UP000249873">
    <property type="component" value="Chromosome"/>
</dbReference>
<sequence>MKLLSLFFILSSLLCQAQVLPTTPLFNGKNLDGWYMISQDDSPGKNYFGVKDKAIHAYPNQTADSKQPFAAIITEKEYENYVLKFEYKWGDKKFAPRENEVRDAGVVFHIFGELVIWPSGIECQIQEGDSGDLWIIQARASSKVDGNGNNYSPEGTLITKGEKNTYSRISRINSWEHAGWNNVMVTVNGNNAKFFINGKLVNEAINMQRYDENTKAWLPLTKGQILLQAEGSEVFYRNITIQDLKK</sequence>
<dbReference type="InterPro" id="IPR010496">
    <property type="entry name" value="AL/BT2_dom"/>
</dbReference>
<dbReference type="RefSeq" id="WP_111371049.1">
    <property type="nucleotide sequence ID" value="NZ_CP029480.1"/>
</dbReference>
<dbReference type="InterPro" id="IPR013320">
    <property type="entry name" value="ConA-like_dom_sf"/>
</dbReference>
<accession>A0A2Z4G9Q6</accession>
<evidence type="ECO:0000256" key="1">
    <source>
        <dbReference type="SAM" id="SignalP"/>
    </source>
</evidence>
<keyword evidence="1" id="KW-0732">Signal</keyword>
<dbReference type="Gene3D" id="2.60.120.560">
    <property type="entry name" value="Exo-inulinase, domain 1"/>
    <property type="match status" value="1"/>
</dbReference>